<evidence type="ECO:0000313" key="3">
    <source>
        <dbReference type="Proteomes" id="UP000439903"/>
    </source>
</evidence>
<organism evidence="2 3">
    <name type="scientific">Gigaspora margarita</name>
    <dbReference type="NCBI Taxonomy" id="4874"/>
    <lineage>
        <taxon>Eukaryota</taxon>
        <taxon>Fungi</taxon>
        <taxon>Fungi incertae sedis</taxon>
        <taxon>Mucoromycota</taxon>
        <taxon>Glomeromycotina</taxon>
        <taxon>Glomeromycetes</taxon>
        <taxon>Diversisporales</taxon>
        <taxon>Gigasporaceae</taxon>
        <taxon>Gigaspora</taxon>
    </lineage>
</organism>
<sequence length="84" mass="9352">MQKKKKCQKGAIGNSKKGKESVEQLLIDSDDNIFCQDNVINLNELDHNLESDDSQKKKKSRKNSVRNSTKGGKLGGWSLRSTSS</sequence>
<proteinExistence type="predicted"/>
<feature type="region of interest" description="Disordered" evidence="1">
    <location>
        <begin position="49"/>
        <end position="84"/>
    </location>
</feature>
<evidence type="ECO:0000313" key="2">
    <source>
        <dbReference type="EMBL" id="KAF0561085.1"/>
    </source>
</evidence>
<feature type="region of interest" description="Disordered" evidence="1">
    <location>
        <begin position="1"/>
        <end position="20"/>
    </location>
</feature>
<keyword evidence="3" id="KW-1185">Reference proteome</keyword>
<gene>
    <name evidence="2" type="ORF">F8M41_000110</name>
</gene>
<evidence type="ECO:0000256" key="1">
    <source>
        <dbReference type="SAM" id="MobiDB-lite"/>
    </source>
</evidence>
<reference evidence="2 3" key="1">
    <citation type="journal article" date="2019" name="Environ. Microbiol.">
        <title>At the nexus of three kingdoms: the genome of the mycorrhizal fungus Gigaspora margarita provides insights into plant, endobacterial and fungal interactions.</title>
        <authorList>
            <person name="Venice F."/>
            <person name="Ghignone S."/>
            <person name="Salvioli di Fossalunga A."/>
            <person name="Amselem J."/>
            <person name="Novero M."/>
            <person name="Xianan X."/>
            <person name="Sedzielewska Toro K."/>
            <person name="Morin E."/>
            <person name="Lipzen A."/>
            <person name="Grigoriev I.V."/>
            <person name="Henrissat B."/>
            <person name="Martin F.M."/>
            <person name="Bonfante P."/>
        </authorList>
    </citation>
    <scope>NUCLEOTIDE SEQUENCE [LARGE SCALE GENOMIC DNA]</scope>
    <source>
        <strain evidence="2 3">BEG34</strain>
    </source>
</reference>
<dbReference type="Proteomes" id="UP000439903">
    <property type="component" value="Unassembled WGS sequence"/>
</dbReference>
<comment type="caution">
    <text evidence="2">The sequence shown here is derived from an EMBL/GenBank/DDBJ whole genome shotgun (WGS) entry which is preliminary data.</text>
</comment>
<dbReference type="EMBL" id="WTPW01000011">
    <property type="protein sequence ID" value="KAF0561085.1"/>
    <property type="molecule type" value="Genomic_DNA"/>
</dbReference>
<accession>A0A8H4B520</accession>
<dbReference type="AlphaFoldDB" id="A0A8H4B520"/>
<name>A0A8H4B520_GIGMA</name>
<protein>
    <submittedName>
        <fullName evidence="2">Uncharacterized protein</fullName>
    </submittedName>
</protein>